<evidence type="ECO:0000313" key="2">
    <source>
        <dbReference type="Proteomes" id="UP000184063"/>
    </source>
</evidence>
<dbReference type="EMBL" id="KV878239">
    <property type="protein sequence ID" value="OJZ88171.1"/>
    <property type="molecule type" value="Genomic_DNA"/>
</dbReference>
<evidence type="ECO:0000313" key="1">
    <source>
        <dbReference type="EMBL" id="OJZ88171.1"/>
    </source>
</evidence>
<proteinExistence type="predicted"/>
<dbReference type="AlphaFoldDB" id="A0A1M3TNE0"/>
<name>A0A1M3TNE0_ASPLC</name>
<dbReference type="VEuPathDB" id="FungiDB:ASPFODRAFT_205322"/>
<dbReference type="Proteomes" id="UP000184063">
    <property type="component" value="Unassembled WGS sequence"/>
</dbReference>
<reference evidence="2" key="1">
    <citation type="journal article" date="2017" name="Genome Biol.">
        <title>Comparative genomics reveals high biological diversity and specific adaptations in the industrially and medically important fungal genus Aspergillus.</title>
        <authorList>
            <person name="de Vries R.P."/>
            <person name="Riley R."/>
            <person name="Wiebenga A."/>
            <person name="Aguilar-Osorio G."/>
            <person name="Amillis S."/>
            <person name="Uchima C.A."/>
            <person name="Anderluh G."/>
            <person name="Asadollahi M."/>
            <person name="Askin M."/>
            <person name="Barry K."/>
            <person name="Battaglia E."/>
            <person name="Bayram O."/>
            <person name="Benocci T."/>
            <person name="Braus-Stromeyer S.A."/>
            <person name="Caldana C."/>
            <person name="Canovas D."/>
            <person name="Cerqueira G.C."/>
            <person name="Chen F."/>
            <person name="Chen W."/>
            <person name="Choi C."/>
            <person name="Clum A."/>
            <person name="Dos Santos R.A."/>
            <person name="Damasio A.R."/>
            <person name="Diallinas G."/>
            <person name="Emri T."/>
            <person name="Fekete E."/>
            <person name="Flipphi M."/>
            <person name="Freyberg S."/>
            <person name="Gallo A."/>
            <person name="Gournas C."/>
            <person name="Habgood R."/>
            <person name="Hainaut M."/>
            <person name="Harispe M.L."/>
            <person name="Henrissat B."/>
            <person name="Hilden K.S."/>
            <person name="Hope R."/>
            <person name="Hossain A."/>
            <person name="Karabika E."/>
            <person name="Karaffa L."/>
            <person name="Karanyi Z."/>
            <person name="Krasevec N."/>
            <person name="Kuo A."/>
            <person name="Kusch H."/>
            <person name="LaButti K."/>
            <person name="Lagendijk E.L."/>
            <person name="Lapidus A."/>
            <person name="Levasseur A."/>
            <person name="Lindquist E."/>
            <person name="Lipzen A."/>
            <person name="Logrieco A.F."/>
            <person name="MacCabe A."/>
            <person name="Maekelae M.R."/>
            <person name="Malavazi I."/>
            <person name="Melin P."/>
            <person name="Meyer V."/>
            <person name="Mielnichuk N."/>
            <person name="Miskei M."/>
            <person name="Molnar A.P."/>
            <person name="Mule G."/>
            <person name="Ngan C.Y."/>
            <person name="Orejas M."/>
            <person name="Orosz E."/>
            <person name="Ouedraogo J.P."/>
            <person name="Overkamp K.M."/>
            <person name="Park H.-S."/>
            <person name="Perrone G."/>
            <person name="Piumi F."/>
            <person name="Punt P.J."/>
            <person name="Ram A.F."/>
            <person name="Ramon A."/>
            <person name="Rauscher S."/>
            <person name="Record E."/>
            <person name="Riano-Pachon D.M."/>
            <person name="Robert V."/>
            <person name="Roehrig J."/>
            <person name="Ruller R."/>
            <person name="Salamov A."/>
            <person name="Salih N.S."/>
            <person name="Samson R.A."/>
            <person name="Sandor E."/>
            <person name="Sanguinetti M."/>
            <person name="Schuetze T."/>
            <person name="Sepcic K."/>
            <person name="Shelest E."/>
            <person name="Sherlock G."/>
            <person name="Sophianopoulou V."/>
            <person name="Squina F.M."/>
            <person name="Sun H."/>
            <person name="Susca A."/>
            <person name="Todd R.B."/>
            <person name="Tsang A."/>
            <person name="Unkles S.E."/>
            <person name="van de Wiele N."/>
            <person name="van Rossen-Uffink D."/>
            <person name="Oliveira J.V."/>
            <person name="Vesth T.C."/>
            <person name="Visser J."/>
            <person name="Yu J.-H."/>
            <person name="Zhou M."/>
            <person name="Andersen M.R."/>
            <person name="Archer D.B."/>
            <person name="Baker S.E."/>
            <person name="Benoit I."/>
            <person name="Brakhage A.A."/>
            <person name="Braus G.H."/>
            <person name="Fischer R."/>
            <person name="Frisvad J.C."/>
            <person name="Goldman G.H."/>
            <person name="Houbraken J."/>
            <person name="Oakley B."/>
            <person name="Pocsi I."/>
            <person name="Scazzocchio C."/>
            <person name="Seiboth B."/>
            <person name="vanKuyk P.A."/>
            <person name="Wortman J."/>
            <person name="Dyer P.S."/>
            <person name="Grigoriev I.V."/>
        </authorList>
    </citation>
    <scope>NUCLEOTIDE SEQUENCE [LARGE SCALE GENOMIC DNA]</scope>
    <source>
        <strain evidence="2">CBS 106.47</strain>
    </source>
</reference>
<organism evidence="1 2">
    <name type="scientific">Aspergillus luchuensis (strain CBS 106.47)</name>
    <dbReference type="NCBI Taxonomy" id="1137211"/>
    <lineage>
        <taxon>Eukaryota</taxon>
        <taxon>Fungi</taxon>
        <taxon>Dikarya</taxon>
        <taxon>Ascomycota</taxon>
        <taxon>Pezizomycotina</taxon>
        <taxon>Eurotiomycetes</taxon>
        <taxon>Eurotiomycetidae</taxon>
        <taxon>Eurotiales</taxon>
        <taxon>Aspergillaceae</taxon>
        <taxon>Aspergillus</taxon>
        <taxon>Aspergillus subgen. Circumdati</taxon>
    </lineage>
</organism>
<gene>
    <name evidence="1" type="ORF">ASPFODRAFT_205322</name>
</gene>
<protein>
    <submittedName>
        <fullName evidence="1">Uncharacterized protein</fullName>
    </submittedName>
</protein>
<sequence length="111" mass="12536">MGIELTSSPEGSRPASPVLECTLTAKAEASLAENCLTYKISQLFRDALGAMYSLVVYDKFGVRKLTLEKVRRFGVVERQLNYYLEKYPIEDADDLAVMRNDLQTIAYSYDP</sequence>
<accession>A0A1M3TNE0</accession>
<dbReference type="OrthoDB" id="4424525at2759"/>